<evidence type="ECO:0000313" key="11">
    <source>
        <dbReference type="EMBL" id="QEC48886.1"/>
    </source>
</evidence>
<gene>
    <name evidence="11" type="ORF">FSW04_15765</name>
</gene>
<evidence type="ECO:0000256" key="6">
    <source>
        <dbReference type="ARBA" id="ARBA00023235"/>
    </source>
</evidence>
<keyword evidence="6" id="KW-0413">Isomerase</keyword>
<evidence type="ECO:0000313" key="12">
    <source>
        <dbReference type="Proteomes" id="UP000321805"/>
    </source>
</evidence>
<dbReference type="InterPro" id="IPR005841">
    <property type="entry name" value="Alpha-D-phosphohexomutase_SF"/>
</dbReference>
<accession>A0A5B8U713</accession>
<keyword evidence="12" id="KW-1185">Reference proteome</keyword>
<evidence type="ECO:0000256" key="5">
    <source>
        <dbReference type="ARBA" id="ARBA00022842"/>
    </source>
</evidence>
<dbReference type="PRINTS" id="PR00509">
    <property type="entry name" value="PGMPMM"/>
</dbReference>
<dbReference type="Pfam" id="PF00408">
    <property type="entry name" value="PGM_PMM_IV"/>
    <property type="match status" value="1"/>
</dbReference>
<keyword evidence="4" id="KW-0479">Metal-binding</keyword>
<dbReference type="SUPFAM" id="SSF55957">
    <property type="entry name" value="Phosphoglucomutase, C-terminal domain"/>
    <property type="match status" value="1"/>
</dbReference>
<dbReference type="GO" id="GO:0016868">
    <property type="term" value="F:intramolecular phosphotransferase activity"/>
    <property type="evidence" value="ECO:0007669"/>
    <property type="project" value="InterPro"/>
</dbReference>
<dbReference type="InterPro" id="IPR036900">
    <property type="entry name" value="A-D-PHexomutase_C_sf"/>
</dbReference>
<feature type="domain" description="Alpha-D-phosphohexomutase alpha/beta/alpha" evidence="8">
    <location>
        <begin position="6"/>
        <end position="140"/>
    </location>
</feature>
<evidence type="ECO:0000256" key="1">
    <source>
        <dbReference type="ARBA" id="ARBA00001946"/>
    </source>
</evidence>
<evidence type="ECO:0000259" key="8">
    <source>
        <dbReference type="Pfam" id="PF02878"/>
    </source>
</evidence>
<dbReference type="KEGG" id="bsol:FSW04_15765"/>
<feature type="domain" description="Alpha-D-phosphohexomutase alpha/beta/alpha" evidence="9">
    <location>
        <begin position="167"/>
        <end position="260"/>
    </location>
</feature>
<dbReference type="InterPro" id="IPR016055">
    <property type="entry name" value="A-D-PHexomutase_a/b/a-I/II/III"/>
</dbReference>
<sequence>MNVASEIFKAYDIRGIHGEQLGPDAAELIGRAFVRVIAGLQGKPASALRLGLGRDMRLSAPEMAARYRDGMVAEGADVVDAGQVGTEMLYFLVGSRGLDGGLMCTASHNPKAYTGVKLVKQGSIALSGDEGIDDIRRLVQEGLGEPAGQPGSVEEVEIYEEFQAAALEAIDPAKVKPLKVVVDGGNGMAGPMAGPILRGLGLDLVETYFTPDGNFPDHEPNPLLEENRRFIMDKVVAEGADLGIAWDGDADRCFFIDDTGRFVDGDFLTAILAEHLLAKKPGSHILYDARASRAVPDTVTAAGGTPHINRVGHAYFKTRMRDEGAIFGGEVSGHYYFHDFYNADSGTLPALLILEKLSVEGLKLSELLQRYRDTYFISGEINSEVADGPAKMAELEEHYGSLPGATVTHVDGVSVDFDDWHFNVRPSNTEPLLRLTLESLVSEADMEARRDEVLGRIRS</sequence>
<feature type="domain" description="Alpha-D-phosphohexomutase C-terminal" evidence="7">
    <location>
        <begin position="380"/>
        <end position="454"/>
    </location>
</feature>
<dbReference type="PANTHER" id="PTHR43771">
    <property type="entry name" value="PHOSPHOMANNOMUTASE"/>
    <property type="match status" value="1"/>
</dbReference>
<dbReference type="CDD" id="cd03089">
    <property type="entry name" value="PMM_PGM"/>
    <property type="match status" value="1"/>
</dbReference>
<organism evidence="11 12">
    <name type="scientific">Baekduia soli</name>
    <dbReference type="NCBI Taxonomy" id="496014"/>
    <lineage>
        <taxon>Bacteria</taxon>
        <taxon>Bacillati</taxon>
        <taxon>Actinomycetota</taxon>
        <taxon>Thermoleophilia</taxon>
        <taxon>Solirubrobacterales</taxon>
        <taxon>Baekduiaceae</taxon>
        <taxon>Baekduia</taxon>
    </lineage>
</organism>
<evidence type="ECO:0000259" key="10">
    <source>
        <dbReference type="Pfam" id="PF02880"/>
    </source>
</evidence>
<evidence type="ECO:0000259" key="9">
    <source>
        <dbReference type="Pfam" id="PF02879"/>
    </source>
</evidence>
<dbReference type="Gene3D" id="3.40.120.10">
    <property type="entry name" value="Alpha-D-Glucose-1,6-Bisphosphate, subunit A, domain 3"/>
    <property type="match status" value="3"/>
</dbReference>
<dbReference type="Pfam" id="PF02878">
    <property type="entry name" value="PGM_PMM_I"/>
    <property type="match status" value="1"/>
</dbReference>
<evidence type="ECO:0000256" key="2">
    <source>
        <dbReference type="ARBA" id="ARBA00010231"/>
    </source>
</evidence>
<comment type="similarity">
    <text evidence="2">Belongs to the phosphohexose mutase family.</text>
</comment>
<protein>
    <submittedName>
        <fullName evidence="11">Phosphomannomutase/phosphoglucomutase</fullName>
    </submittedName>
</protein>
<dbReference type="RefSeq" id="WP_146920921.1">
    <property type="nucleotide sequence ID" value="NZ_CP042430.1"/>
</dbReference>
<dbReference type="GO" id="GO:0046872">
    <property type="term" value="F:metal ion binding"/>
    <property type="evidence" value="ECO:0007669"/>
    <property type="project" value="UniProtKB-KW"/>
</dbReference>
<proteinExistence type="inferred from homology"/>
<evidence type="ECO:0000256" key="4">
    <source>
        <dbReference type="ARBA" id="ARBA00022723"/>
    </source>
</evidence>
<dbReference type="Proteomes" id="UP000321805">
    <property type="component" value="Chromosome"/>
</dbReference>
<evidence type="ECO:0000256" key="3">
    <source>
        <dbReference type="ARBA" id="ARBA00022553"/>
    </source>
</evidence>
<dbReference type="InterPro" id="IPR005843">
    <property type="entry name" value="A-D-PHexomutase_C"/>
</dbReference>
<comment type="cofactor">
    <cofactor evidence="1">
        <name>Mg(2+)</name>
        <dbReference type="ChEBI" id="CHEBI:18420"/>
    </cofactor>
</comment>
<dbReference type="Pfam" id="PF02879">
    <property type="entry name" value="PGM_PMM_II"/>
    <property type="match status" value="1"/>
</dbReference>
<keyword evidence="3" id="KW-0597">Phosphoprotein</keyword>
<dbReference type="OrthoDB" id="9803322at2"/>
<dbReference type="Pfam" id="PF02880">
    <property type="entry name" value="PGM_PMM_III"/>
    <property type="match status" value="1"/>
</dbReference>
<keyword evidence="5" id="KW-0460">Magnesium</keyword>
<dbReference type="GO" id="GO:0005975">
    <property type="term" value="P:carbohydrate metabolic process"/>
    <property type="evidence" value="ECO:0007669"/>
    <property type="project" value="InterPro"/>
</dbReference>
<dbReference type="Gene3D" id="3.30.310.50">
    <property type="entry name" value="Alpha-D-phosphohexomutase, C-terminal domain"/>
    <property type="match status" value="1"/>
</dbReference>
<dbReference type="EMBL" id="CP042430">
    <property type="protein sequence ID" value="QEC48886.1"/>
    <property type="molecule type" value="Genomic_DNA"/>
</dbReference>
<name>A0A5B8U713_9ACTN</name>
<dbReference type="SUPFAM" id="SSF53738">
    <property type="entry name" value="Phosphoglucomutase, first 3 domains"/>
    <property type="match status" value="3"/>
</dbReference>
<reference evidence="11 12" key="1">
    <citation type="journal article" date="2018" name="J. Microbiol.">
        <title>Baekduia soli gen. nov., sp. nov., a novel bacterium isolated from the soil of Baekdu Mountain and proposal of a novel family name, Baekduiaceae fam. nov.</title>
        <authorList>
            <person name="An D.S."/>
            <person name="Siddiqi M.Z."/>
            <person name="Kim K.H."/>
            <person name="Yu H.S."/>
            <person name="Im W.T."/>
        </authorList>
    </citation>
    <scope>NUCLEOTIDE SEQUENCE [LARGE SCALE GENOMIC DNA]</scope>
    <source>
        <strain evidence="11 12">BR7-21</strain>
    </source>
</reference>
<dbReference type="PANTHER" id="PTHR43771:SF1">
    <property type="entry name" value="PHOSPHOMANNOMUTASE"/>
    <property type="match status" value="1"/>
</dbReference>
<feature type="domain" description="Alpha-D-phosphohexomutase alpha/beta/alpha" evidence="10">
    <location>
        <begin position="264"/>
        <end position="370"/>
    </location>
</feature>
<evidence type="ECO:0000259" key="7">
    <source>
        <dbReference type="Pfam" id="PF00408"/>
    </source>
</evidence>
<dbReference type="InterPro" id="IPR005845">
    <property type="entry name" value="A-D-PHexomutase_a/b/a-II"/>
</dbReference>
<dbReference type="InterPro" id="IPR005844">
    <property type="entry name" value="A-D-PHexomutase_a/b/a-I"/>
</dbReference>
<dbReference type="InterPro" id="IPR005846">
    <property type="entry name" value="A-D-PHexomutase_a/b/a-III"/>
</dbReference>
<dbReference type="AlphaFoldDB" id="A0A5B8U713"/>